<dbReference type="RefSeq" id="WP_244387501.1">
    <property type="nucleotide sequence ID" value="NZ_AP025564.1"/>
</dbReference>
<reference evidence="3 4" key="1">
    <citation type="submission" date="2022-01" db="EMBL/GenBank/DDBJ databases">
        <title>Novel bile acid biosynthetic pathways are enriched in the microbiome of centenarians.</title>
        <authorList>
            <person name="Sato Y."/>
            <person name="Atarashi K."/>
            <person name="Plichta R.D."/>
            <person name="Arai Y."/>
            <person name="Sasajima S."/>
            <person name="Kearney M.S."/>
            <person name="Suda W."/>
            <person name="Takeshita K."/>
            <person name="Sasaki T."/>
            <person name="Okamoto S."/>
            <person name="Skelly N.A."/>
            <person name="Okamura Y."/>
            <person name="Vlamakis H."/>
            <person name="Li Y."/>
            <person name="Tanoue T."/>
            <person name="Takei H."/>
            <person name="Nittono H."/>
            <person name="Narushima S."/>
            <person name="Irie J."/>
            <person name="Itoh H."/>
            <person name="Moriya K."/>
            <person name="Sugiura Y."/>
            <person name="Suematsu M."/>
            <person name="Moritoki N."/>
            <person name="Shibata S."/>
            <person name="Littman R.D."/>
            <person name="Fischbach A.M."/>
            <person name="Uwamino Y."/>
            <person name="Inoue T."/>
            <person name="Honda A."/>
            <person name="Hattori M."/>
            <person name="Murai T."/>
            <person name="Xavier J.R."/>
            <person name="Hirose N."/>
            <person name="Honda K."/>
        </authorList>
    </citation>
    <scope>NUCLEOTIDE SEQUENCE [LARGE SCALE GENOMIC DNA]</scope>
    <source>
        <strain evidence="3 4">CE91-St30</strain>
    </source>
</reference>
<comment type="similarity">
    <text evidence="1">Belongs to the LytR/CpsA/Psr (LCP) family.</text>
</comment>
<evidence type="ECO:0000313" key="3">
    <source>
        <dbReference type="EMBL" id="BDE94710.1"/>
    </source>
</evidence>
<keyword evidence="4" id="KW-1185">Reference proteome</keyword>
<dbReference type="Pfam" id="PF03816">
    <property type="entry name" value="LytR_cpsA_psr"/>
    <property type="match status" value="1"/>
</dbReference>
<protein>
    <recommendedName>
        <fullName evidence="2">Cell envelope-related transcriptional attenuator domain-containing protein</fullName>
    </recommendedName>
</protein>
<dbReference type="InterPro" id="IPR050922">
    <property type="entry name" value="LytR/CpsA/Psr_CW_biosynth"/>
</dbReference>
<dbReference type="NCBIfam" id="TIGR00350">
    <property type="entry name" value="lytR_cpsA_psr"/>
    <property type="match status" value="1"/>
</dbReference>
<dbReference type="Proteomes" id="UP001320544">
    <property type="component" value="Chromosome"/>
</dbReference>
<dbReference type="Gene3D" id="3.40.630.190">
    <property type="entry name" value="LCP protein"/>
    <property type="match status" value="1"/>
</dbReference>
<evidence type="ECO:0000256" key="1">
    <source>
        <dbReference type="ARBA" id="ARBA00006068"/>
    </source>
</evidence>
<organism evidence="3 4">
    <name type="scientific">Raoultibacter timonensis</name>
    <dbReference type="NCBI Taxonomy" id="1907662"/>
    <lineage>
        <taxon>Bacteria</taxon>
        <taxon>Bacillati</taxon>
        <taxon>Actinomycetota</taxon>
        <taxon>Coriobacteriia</taxon>
        <taxon>Eggerthellales</taxon>
        <taxon>Eggerthellaceae</taxon>
        <taxon>Raoultibacter</taxon>
    </lineage>
</organism>
<feature type="domain" description="Cell envelope-related transcriptional attenuator" evidence="2">
    <location>
        <begin position="87"/>
        <end position="235"/>
    </location>
</feature>
<dbReference type="EMBL" id="AP025564">
    <property type="protein sequence ID" value="BDE94710.1"/>
    <property type="molecule type" value="Genomic_DNA"/>
</dbReference>
<dbReference type="InterPro" id="IPR004474">
    <property type="entry name" value="LytR_CpsA_psr"/>
</dbReference>
<name>A0ABM7WEW2_9ACTN</name>
<proteinExistence type="inferred from homology"/>
<dbReference type="PANTHER" id="PTHR33392:SF6">
    <property type="entry name" value="POLYISOPRENYL-TEICHOIC ACID--PEPTIDOGLYCAN TEICHOIC ACID TRANSFERASE TAGU"/>
    <property type="match status" value="1"/>
</dbReference>
<dbReference type="PANTHER" id="PTHR33392">
    <property type="entry name" value="POLYISOPRENYL-TEICHOIC ACID--PEPTIDOGLYCAN TEICHOIC ACID TRANSFERASE TAGU"/>
    <property type="match status" value="1"/>
</dbReference>
<gene>
    <name evidence="3" type="ORF">CE91St30_00430</name>
</gene>
<evidence type="ECO:0000313" key="4">
    <source>
        <dbReference type="Proteomes" id="UP001320544"/>
    </source>
</evidence>
<sequence length="335" mass="36040">MAPWKKALIVAASVLVCFVCAVGAYAFWFSGQLDDRFSMGDQTDAAVNDALASPISGKPFYMLLLGSDSREGSDTSSREDESGDNQRSDVMILVRVDAKNKQVTMVSIPRDTPLTLEDGSIVKLNEAYNIGGAAYSIEAVSKITGVPISHYAEVHFSEFQELVDKIGGVEVDVPVELSYKDALTGEWITLEPGVQTLDGQQAQIFARARHEYETDQDAHRQNNIRTLLEAIITKVLEKPFYELPDTVLSLAESVGTDFNSSDLVSLALEYAGGSGSMTIYSCTGPTDGDINEAAGGIWLCYENPEGWANLMSVVDSGEDPSGLDVNSTAIIPSAA</sequence>
<accession>A0ABM7WEW2</accession>
<evidence type="ECO:0000259" key="2">
    <source>
        <dbReference type="Pfam" id="PF03816"/>
    </source>
</evidence>